<gene>
    <name evidence="7" type="ORF">F0P93_20785</name>
</gene>
<evidence type="ECO:0000256" key="3">
    <source>
        <dbReference type="ARBA" id="ARBA00022764"/>
    </source>
</evidence>
<evidence type="ECO:0000256" key="4">
    <source>
        <dbReference type="ARBA" id="ARBA00023239"/>
    </source>
</evidence>
<feature type="domain" description="Heparin-sulfate lyase N-terminal" evidence="6">
    <location>
        <begin position="150"/>
        <end position="388"/>
    </location>
</feature>
<comment type="caution">
    <text evidence="7">The sequence shown here is derived from an EMBL/GenBank/DDBJ whole genome shotgun (WGS) entry which is preliminary data.</text>
</comment>
<protein>
    <submittedName>
        <fullName evidence="7">Uncharacterized protein</fullName>
    </submittedName>
</protein>
<dbReference type="Pfam" id="PF07940">
    <property type="entry name" value="Hepar_II_III_C"/>
    <property type="match status" value="1"/>
</dbReference>
<dbReference type="Pfam" id="PF16889">
    <property type="entry name" value="Hepar_II_III_N"/>
    <property type="match status" value="1"/>
</dbReference>
<evidence type="ECO:0000313" key="7">
    <source>
        <dbReference type="EMBL" id="KAA9349881.1"/>
    </source>
</evidence>
<feature type="domain" description="Heparinase II/III-like C-terminal" evidence="5">
    <location>
        <begin position="457"/>
        <end position="645"/>
    </location>
</feature>
<name>A0A5N1JBM6_9BACT</name>
<proteinExistence type="predicted"/>
<dbReference type="AlphaFoldDB" id="A0A5N1JBM6"/>
<sequence length="710" mass="81245">MAWCVAASRSKERIEAPPGPSPIAFMPLHRFGTPNSFIFHRVGLQRAYSDSYSTCNVKMLNRYHWFYYRLRSLSTAEVGFRLRQYFQKQSDKQQVGWKATVLLATWPERIFAISSDILPAFPLLNEQKIFEQTLDYSYPVDWHLDLSTNKRFPLTYAKEINIQNAAFGNVEYVWEVNRFLFLPALALRYQLTADPRELSRLITLVSTWVKANPYLLGVNWYSNLEVNIRLVNWFICWNILDASILAKTDPVFQRFVESVWLPIIYQHCLYSRNNLPFHSTASHQLIAGYAGLFVASSFWKFPESPAWNSFAQSGLEQEMQRQQGPNGINRAESAGSIPFITDLLLLSYLTGLRTGNPFSDLYTHQLENILSYIAQLLDDQGHVPAYGDEGSGCLWSLDDPTPDGPFRSLLTASAILFGDPLSKERSHGFDLKNRLLFGDEGLQKFKAVPARETTLGSQFYPAEGHYILRKQEPGRSEIYVHFNAATLGASALVPHGHADALSFVMHVDGQPFFVDSGTYVHHTNSDWRRYFVSTRAHNTVCIDSENQALQDPDLRWLNPYVTTTHKAEISDYSDEVIASHNGYDRIGCSHQRRMEFDKRNNRLLIDDQVESRRNGNHTVEVLFHVHPAIRFRAKGRNHFILSHPQTKRLVVLQIDPALQVEVVNGQQQPGLLGWYSAGLYQKQATCVFRAYLTLGAERRVELQHQITVQS</sequence>
<evidence type="ECO:0000259" key="6">
    <source>
        <dbReference type="Pfam" id="PF16889"/>
    </source>
</evidence>
<accession>A0A5N1JBM6</accession>
<dbReference type="Gene3D" id="2.70.98.70">
    <property type="match status" value="1"/>
</dbReference>
<evidence type="ECO:0000259" key="5">
    <source>
        <dbReference type="Pfam" id="PF07940"/>
    </source>
</evidence>
<comment type="subcellular location">
    <subcellularLocation>
        <location evidence="1">Periplasm</location>
    </subcellularLocation>
</comment>
<dbReference type="GO" id="GO:0042597">
    <property type="term" value="C:periplasmic space"/>
    <property type="evidence" value="ECO:0007669"/>
    <property type="project" value="UniProtKB-SubCell"/>
</dbReference>
<keyword evidence="3" id="KW-0574">Periplasm</keyword>
<evidence type="ECO:0000313" key="8">
    <source>
        <dbReference type="Proteomes" id="UP000326344"/>
    </source>
</evidence>
<keyword evidence="8" id="KW-1185">Reference proteome</keyword>
<keyword evidence="2" id="KW-0732">Signal</keyword>
<dbReference type="GO" id="GO:0016829">
    <property type="term" value="F:lyase activity"/>
    <property type="evidence" value="ECO:0007669"/>
    <property type="project" value="UniProtKB-KW"/>
</dbReference>
<reference evidence="7 8" key="1">
    <citation type="submission" date="2019-09" db="EMBL/GenBank/DDBJ databases">
        <title>Genome Sequence of Larkinella sp MA1.</title>
        <authorList>
            <person name="Srinivasan S."/>
        </authorList>
    </citation>
    <scope>NUCLEOTIDE SEQUENCE [LARGE SCALE GENOMIC DNA]</scope>
    <source>
        <strain evidence="7 8">MA1</strain>
    </source>
</reference>
<dbReference type="PANTHER" id="PTHR39210:SF1">
    <property type="entry name" value="HEPARIN-SULFATE LYASE"/>
    <property type="match status" value="1"/>
</dbReference>
<dbReference type="PANTHER" id="PTHR39210">
    <property type="entry name" value="HEPARIN-SULFATE LYASE"/>
    <property type="match status" value="1"/>
</dbReference>
<dbReference type="SUPFAM" id="SSF48230">
    <property type="entry name" value="Chondroitin AC/alginate lyase"/>
    <property type="match status" value="1"/>
</dbReference>
<evidence type="ECO:0000256" key="1">
    <source>
        <dbReference type="ARBA" id="ARBA00004418"/>
    </source>
</evidence>
<dbReference type="Gene3D" id="1.50.10.100">
    <property type="entry name" value="Chondroitin AC/alginate lyase"/>
    <property type="match status" value="1"/>
</dbReference>
<keyword evidence="4" id="KW-0456">Lyase</keyword>
<dbReference type="EMBL" id="VTWS01000005">
    <property type="protein sequence ID" value="KAA9349881.1"/>
    <property type="molecule type" value="Genomic_DNA"/>
</dbReference>
<organism evidence="7 8">
    <name type="scientific">Larkinella humicola</name>
    <dbReference type="NCBI Taxonomy" id="2607654"/>
    <lineage>
        <taxon>Bacteria</taxon>
        <taxon>Pseudomonadati</taxon>
        <taxon>Bacteroidota</taxon>
        <taxon>Cytophagia</taxon>
        <taxon>Cytophagales</taxon>
        <taxon>Spirosomataceae</taxon>
        <taxon>Larkinella</taxon>
    </lineage>
</organism>
<dbReference type="InterPro" id="IPR008929">
    <property type="entry name" value="Chondroitin_lyas"/>
</dbReference>
<dbReference type="InterPro" id="IPR012480">
    <property type="entry name" value="Hepar_II_III_C"/>
</dbReference>
<dbReference type="Proteomes" id="UP000326344">
    <property type="component" value="Unassembled WGS sequence"/>
</dbReference>
<evidence type="ECO:0000256" key="2">
    <source>
        <dbReference type="ARBA" id="ARBA00022729"/>
    </source>
</evidence>
<dbReference type="InterPro" id="IPR031680">
    <property type="entry name" value="Hepar_II_III_N"/>
</dbReference>